<reference evidence="2" key="1">
    <citation type="submission" date="2021-08" db="EMBL/GenBank/DDBJ databases">
        <title>WGS assembly of Ceratopteris richardii.</title>
        <authorList>
            <person name="Marchant D.B."/>
            <person name="Chen G."/>
            <person name="Jenkins J."/>
            <person name="Shu S."/>
            <person name="Leebens-Mack J."/>
            <person name="Grimwood J."/>
            <person name="Schmutz J."/>
            <person name="Soltis P."/>
            <person name="Soltis D."/>
            <person name="Chen Z.-H."/>
        </authorList>
    </citation>
    <scope>NUCLEOTIDE SEQUENCE</scope>
    <source>
        <strain evidence="2">Whitten #5841</strain>
        <tissue evidence="2">Leaf</tissue>
    </source>
</reference>
<comment type="caution">
    <text evidence="2">The sequence shown here is derived from an EMBL/GenBank/DDBJ whole genome shotgun (WGS) entry which is preliminary data.</text>
</comment>
<feature type="compositionally biased region" description="Basic residues" evidence="1">
    <location>
        <begin position="26"/>
        <end position="37"/>
    </location>
</feature>
<evidence type="ECO:0000313" key="3">
    <source>
        <dbReference type="Proteomes" id="UP000825935"/>
    </source>
</evidence>
<organism evidence="2 3">
    <name type="scientific">Ceratopteris richardii</name>
    <name type="common">Triangle waterfern</name>
    <dbReference type="NCBI Taxonomy" id="49495"/>
    <lineage>
        <taxon>Eukaryota</taxon>
        <taxon>Viridiplantae</taxon>
        <taxon>Streptophyta</taxon>
        <taxon>Embryophyta</taxon>
        <taxon>Tracheophyta</taxon>
        <taxon>Polypodiopsida</taxon>
        <taxon>Polypodiidae</taxon>
        <taxon>Polypodiales</taxon>
        <taxon>Pteridineae</taxon>
        <taxon>Pteridaceae</taxon>
        <taxon>Parkerioideae</taxon>
        <taxon>Ceratopteris</taxon>
    </lineage>
</organism>
<feature type="region of interest" description="Disordered" evidence="1">
    <location>
        <begin position="1"/>
        <end position="37"/>
    </location>
</feature>
<accession>A0A8T2SLV8</accession>
<name>A0A8T2SLV8_CERRI</name>
<protein>
    <submittedName>
        <fullName evidence="2">Uncharacterized protein</fullName>
    </submittedName>
</protein>
<keyword evidence="3" id="KW-1185">Reference proteome</keyword>
<dbReference type="EMBL" id="CM035424">
    <property type="protein sequence ID" value="KAH7352471.1"/>
    <property type="molecule type" value="Genomic_DNA"/>
</dbReference>
<dbReference type="Proteomes" id="UP000825935">
    <property type="component" value="Chromosome 19"/>
</dbReference>
<dbReference type="AlphaFoldDB" id="A0A8T2SLV8"/>
<evidence type="ECO:0000313" key="2">
    <source>
        <dbReference type="EMBL" id="KAH7352471.1"/>
    </source>
</evidence>
<sequence length="246" mass="26537">MAPSNGSADAKSFVKPPAAGKAIATKPKKRKSRAKPKPIIKQLEARDNNNFKAIVLAYTGISLSSTEQCTSSSLSPSNCSNSLHPRVVFDIGNVQHSSDLCSATNSSSPTDSDCSFGRHRVTQNEINPQPSSSISQILELLKAVSIVSLNSHKFVESTHSGHASSREVISEFTRLLRHLCSPDVQLQHICMRLLSQAVQLRSMSPDATTCLNSVRETSVPEINTLLTLSCVTLLNQIASRSASYGF</sequence>
<gene>
    <name evidence="2" type="ORF">KP509_19G047100</name>
</gene>
<proteinExistence type="predicted"/>
<evidence type="ECO:0000256" key="1">
    <source>
        <dbReference type="SAM" id="MobiDB-lite"/>
    </source>
</evidence>